<dbReference type="GO" id="GO:0001681">
    <property type="term" value="F:sialate O-acetylesterase activity"/>
    <property type="evidence" value="ECO:0007669"/>
    <property type="project" value="InterPro"/>
</dbReference>
<dbReference type="GO" id="GO:0005975">
    <property type="term" value="P:carbohydrate metabolic process"/>
    <property type="evidence" value="ECO:0007669"/>
    <property type="project" value="TreeGrafter"/>
</dbReference>
<accession>A0A9X2BJS9</accession>
<keyword evidence="2" id="KW-1185">Reference proteome</keyword>
<gene>
    <name evidence="1" type="ORF">MW871_02500</name>
</gene>
<reference evidence="1" key="1">
    <citation type="submission" date="2022-04" db="EMBL/GenBank/DDBJ databases">
        <title>Flavobacterium pygoscelis sp. nov. isolated from Chinstrap chick (Pygoscelis antarcticus).</title>
        <authorList>
            <person name="Irgang R."/>
            <person name="Poblete-Morales M."/>
            <person name="Avendano-Herrera R."/>
        </authorList>
    </citation>
    <scope>NUCLEOTIDE SEQUENCE</scope>
    <source>
        <strain evidence="1">I-SCBP12n</strain>
    </source>
</reference>
<sequence length="97" mass="11245">MVKSWRKAWNTVFPFYYIQLSGICPPSWPTFRDTQNRLQKIIPKSGMVVSMDNDDSINVHPIRKKEIAERMALLALRYNYGKGVKTDGPSPFKLEIN</sequence>
<comment type="caution">
    <text evidence="1">The sequence shown here is derived from an EMBL/GenBank/DDBJ whole genome shotgun (WGS) entry which is preliminary data.</text>
</comment>
<dbReference type="InterPro" id="IPR036514">
    <property type="entry name" value="SGNH_hydro_sf"/>
</dbReference>
<dbReference type="SUPFAM" id="SSF52266">
    <property type="entry name" value="SGNH hydrolase"/>
    <property type="match status" value="1"/>
</dbReference>
<evidence type="ECO:0000313" key="1">
    <source>
        <dbReference type="EMBL" id="MCK8140754.1"/>
    </source>
</evidence>
<dbReference type="PANTHER" id="PTHR22901:SF0">
    <property type="entry name" value="SIALATE O-ACETYLESTERASE"/>
    <property type="match status" value="1"/>
</dbReference>
<dbReference type="AlphaFoldDB" id="A0A9X2BJS9"/>
<dbReference type="InterPro" id="IPR039329">
    <property type="entry name" value="SIAE"/>
</dbReference>
<protein>
    <submittedName>
        <fullName evidence="1">Uncharacterized protein</fullName>
    </submittedName>
</protein>
<dbReference type="RefSeq" id="WP_248427438.1">
    <property type="nucleotide sequence ID" value="NZ_JALNUB010000002.1"/>
</dbReference>
<dbReference type="PANTHER" id="PTHR22901">
    <property type="entry name" value="SIALATE O-ACETYLESTERASE"/>
    <property type="match status" value="1"/>
</dbReference>
<organism evidence="1 2">
    <name type="scientific">Flavobacterium pygoscelis</name>
    <dbReference type="NCBI Taxonomy" id="2893176"/>
    <lineage>
        <taxon>Bacteria</taxon>
        <taxon>Pseudomonadati</taxon>
        <taxon>Bacteroidota</taxon>
        <taxon>Flavobacteriia</taxon>
        <taxon>Flavobacteriales</taxon>
        <taxon>Flavobacteriaceae</taxon>
        <taxon>Flavobacterium</taxon>
    </lineage>
</organism>
<evidence type="ECO:0000313" key="2">
    <source>
        <dbReference type="Proteomes" id="UP001139260"/>
    </source>
</evidence>
<dbReference type="Gene3D" id="3.40.50.1110">
    <property type="entry name" value="SGNH hydrolase"/>
    <property type="match status" value="1"/>
</dbReference>
<proteinExistence type="predicted"/>
<name>A0A9X2BJS9_9FLAO</name>
<dbReference type="EMBL" id="JALNUB010000002">
    <property type="protein sequence ID" value="MCK8140754.1"/>
    <property type="molecule type" value="Genomic_DNA"/>
</dbReference>
<dbReference type="Proteomes" id="UP001139260">
    <property type="component" value="Unassembled WGS sequence"/>
</dbReference>